<keyword evidence="3" id="KW-1185">Reference proteome</keyword>
<evidence type="ECO:0000256" key="1">
    <source>
        <dbReference type="SAM" id="Phobius"/>
    </source>
</evidence>
<evidence type="ECO:0000313" key="3">
    <source>
        <dbReference type="Proteomes" id="UP001151699"/>
    </source>
</evidence>
<feature type="transmembrane region" description="Helical" evidence="1">
    <location>
        <begin position="189"/>
        <end position="209"/>
    </location>
</feature>
<sequence length="234" mass="27336">MPEKVKLEARGTCCKNIKILHEYNENGSRKMIEKNNFQREKKPLDVAFESGTVNYNVNIILCEMLNKFTFFIQRVHTFVFNQTEEKIISPVITFRKIDSFFCLILFNYIKIEHRSTQIFLGKDSSRTSYTKYQALRSMTGAQISSSSFLVACLSYFVIQPTVANLDTEVIVKRIALRISKFTMHSGRQVIFVCQVFCLLSFLLFVKFFCFKRTGKRNILVETLNATFCFVFNEY</sequence>
<keyword evidence="1" id="KW-0472">Membrane</keyword>
<proteinExistence type="predicted"/>
<dbReference type="EMBL" id="WJQU01000002">
    <property type="protein sequence ID" value="KAJ6641663.1"/>
    <property type="molecule type" value="Genomic_DNA"/>
</dbReference>
<keyword evidence="1" id="KW-0812">Transmembrane</keyword>
<name>A0A9Q0N152_9DIPT</name>
<gene>
    <name evidence="2" type="ORF">Bhyg_06603</name>
</gene>
<dbReference type="Proteomes" id="UP001151699">
    <property type="component" value="Chromosome B"/>
</dbReference>
<dbReference type="AlphaFoldDB" id="A0A9Q0N152"/>
<reference evidence="2" key="1">
    <citation type="submission" date="2022-07" db="EMBL/GenBank/DDBJ databases">
        <authorList>
            <person name="Trinca V."/>
            <person name="Uliana J.V.C."/>
            <person name="Torres T.T."/>
            <person name="Ward R.J."/>
            <person name="Monesi N."/>
        </authorList>
    </citation>
    <scope>NUCLEOTIDE SEQUENCE</scope>
    <source>
        <strain evidence="2">HSMRA1968</strain>
        <tissue evidence="2">Whole embryos</tissue>
    </source>
</reference>
<evidence type="ECO:0000313" key="2">
    <source>
        <dbReference type="EMBL" id="KAJ6641663.1"/>
    </source>
</evidence>
<keyword evidence="1" id="KW-1133">Transmembrane helix</keyword>
<accession>A0A9Q0N152</accession>
<comment type="caution">
    <text evidence="2">The sequence shown here is derived from an EMBL/GenBank/DDBJ whole genome shotgun (WGS) entry which is preliminary data.</text>
</comment>
<organism evidence="2 3">
    <name type="scientific">Pseudolycoriella hygida</name>
    <dbReference type="NCBI Taxonomy" id="35572"/>
    <lineage>
        <taxon>Eukaryota</taxon>
        <taxon>Metazoa</taxon>
        <taxon>Ecdysozoa</taxon>
        <taxon>Arthropoda</taxon>
        <taxon>Hexapoda</taxon>
        <taxon>Insecta</taxon>
        <taxon>Pterygota</taxon>
        <taxon>Neoptera</taxon>
        <taxon>Endopterygota</taxon>
        <taxon>Diptera</taxon>
        <taxon>Nematocera</taxon>
        <taxon>Sciaroidea</taxon>
        <taxon>Sciaridae</taxon>
        <taxon>Pseudolycoriella</taxon>
    </lineage>
</organism>
<protein>
    <submittedName>
        <fullName evidence="2">Uncharacterized protein</fullName>
    </submittedName>
</protein>